<reference evidence="1" key="2">
    <citation type="journal article" date="2015" name="Fish Shellfish Immunol.">
        <title>Early steps in the European eel (Anguilla anguilla)-Vibrio vulnificus interaction in the gills: Role of the RtxA13 toxin.</title>
        <authorList>
            <person name="Callol A."/>
            <person name="Pajuelo D."/>
            <person name="Ebbesson L."/>
            <person name="Teles M."/>
            <person name="MacKenzie S."/>
            <person name="Amaro C."/>
        </authorList>
    </citation>
    <scope>NUCLEOTIDE SEQUENCE</scope>
</reference>
<evidence type="ECO:0000313" key="1">
    <source>
        <dbReference type="EMBL" id="JAH86105.1"/>
    </source>
</evidence>
<sequence length="28" mass="3091">MEVQSDRQDRHSLLITGSGGARHLSQVL</sequence>
<name>A0A0E9W940_ANGAN</name>
<organism evidence="1">
    <name type="scientific">Anguilla anguilla</name>
    <name type="common">European freshwater eel</name>
    <name type="synonym">Muraena anguilla</name>
    <dbReference type="NCBI Taxonomy" id="7936"/>
    <lineage>
        <taxon>Eukaryota</taxon>
        <taxon>Metazoa</taxon>
        <taxon>Chordata</taxon>
        <taxon>Craniata</taxon>
        <taxon>Vertebrata</taxon>
        <taxon>Euteleostomi</taxon>
        <taxon>Actinopterygii</taxon>
        <taxon>Neopterygii</taxon>
        <taxon>Teleostei</taxon>
        <taxon>Anguilliformes</taxon>
        <taxon>Anguillidae</taxon>
        <taxon>Anguilla</taxon>
    </lineage>
</organism>
<proteinExistence type="predicted"/>
<accession>A0A0E9W940</accession>
<reference evidence="1" key="1">
    <citation type="submission" date="2014-11" db="EMBL/GenBank/DDBJ databases">
        <authorList>
            <person name="Amaro Gonzalez C."/>
        </authorList>
    </citation>
    <scope>NUCLEOTIDE SEQUENCE</scope>
</reference>
<protein>
    <submittedName>
        <fullName evidence="1">Uncharacterized protein</fullName>
    </submittedName>
</protein>
<dbReference type="AlphaFoldDB" id="A0A0E9W940"/>
<dbReference type="EMBL" id="GBXM01022472">
    <property type="protein sequence ID" value="JAH86105.1"/>
    <property type="molecule type" value="Transcribed_RNA"/>
</dbReference>